<protein>
    <submittedName>
        <fullName evidence="1">Uncharacterized protein</fullName>
    </submittedName>
</protein>
<evidence type="ECO:0000313" key="2">
    <source>
        <dbReference type="Proteomes" id="UP000189670"/>
    </source>
</evidence>
<dbReference type="Proteomes" id="UP000189670">
    <property type="component" value="Unassembled WGS sequence"/>
</dbReference>
<gene>
    <name evidence="1" type="ORF">OMM_05649</name>
</gene>
<reference evidence="2" key="1">
    <citation type="submission" date="2012-11" db="EMBL/GenBank/DDBJ databases">
        <authorList>
            <person name="Lucero-Rivera Y.E."/>
            <person name="Tovar-Ramirez D."/>
        </authorList>
    </citation>
    <scope>NUCLEOTIDE SEQUENCE [LARGE SCALE GENOMIC DNA]</scope>
    <source>
        <strain evidence="2">Araruama</strain>
    </source>
</reference>
<sequence>MKSTPVKISLSGDRLLIFSPEKGGVKIGEAALKTAPDAKDIEAAHKRSEKRVAAIHKKIEGSNVNYEKILARIKEFGMIVPEASLERLFKDGLTLEITNALLKAHEAKYKNRMAGRWANMVFNLFISDFRSYQRKGLPPATKPVPEACEEHEFQVAVNQ</sequence>
<dbReference type="AlphaFoldDB" id="A0A1V1NV19"/>
<proteinExistence type="predicted"/>
<evidence type="ECO:0000313" key="1">
    <source>
        <dbReference type="EMBL" id="ETR66447.1"/>
    </source>
</evidence>
<accession>A0A1V1NV19</accession>
<organism evidence="1 2">
    <name type="scientific">Candidatus Magnetoglobus multicellularis str. Araruama</name>
    <dbReference type="NCBI Taxonomy" id="890399"/>
    <lineage>
        <taxon>Bacteria</taxon>
        <taxon>Pseudomonadati</taxon>
        <taxon>Thermodesulfobacteriota</taxon>
        <taxon>Desulfobacteria</taxon>
        <taxon>Desulfobacterales</taxon>
        <taxon>Desulfobacteraceae</taxon>
        <taxon>Candidatus Magnetoglobus</taxon>
    </lineage>
</organism>
<name>A0A1V1NV19_9BACT</name>
<comment type="caution">
    <text evidence="1">The sequence shown here is derived from an EMBL/GenBank/DDBJ whole genome shotgun (WGS) entry which is preliminary data.</text>
</comment>
<dbReference type="EMBL" id="ATBP01001978">
    <property type="protein sequence ID" value="ETR66447.1"/>
    <property type="molecule type" value="Genomic_DNA"/>
</dbReference>